<dbReference type="InterPro" id="IPR035971">
    <property type="entry name" value="CBD_sf"/>
</dbReference>
<organism evidence="5 6">
    <name type="scientific">Mycena albidolilacea</name>
    <dbReference type="NCBI Taxonomy" id="1033008"/>
    <lineage>
        <taxon>Eukaryota</taxon>
        <taxon>Fungi</taxon>
        <taxon>Dikarya</taxon>
        <taxon>Basidiomycota</taxon>
        <taxon>Agaricomycotina</taxon>
        <taxon>Agaricomycetes</taxon>
        <taxon>Agaricomycetidae</taxon>
        <taxon>Agaricales</taxon>
        <taxon>Marasmiineae</taxon>
        <taxon>Mycenaceae</taxon>
        <taxon>Mycena</taxon>
    </lineage>
</organism>
<feature type="chain" id="PRO_5042198741" description="CBM1 domain-containing protein" evidence="3">
    <location>
        <begin position="16"/>
        <end position="283"/>
    </location>
</feature>
<evidence type="ECO:0000256" key="1">
    <source>
        <dbReference type="ARBA" id="ARBA00022729"/>
    </source>
</evidence>
<accession>A0AAD7A1V8</accession>
<dbReference type="GO" id="GO:0005975">
    <property type="term" value="P:carbohydrate metabolic process"/>
    <property type="evidence" value="ECO:0007669"/>
    <property type="project" value="InterPro"/>
</dbReference>
<keyword evidence="1 3" id="KW-0732">Signal</keyword>
<reference evidence="5" key="1">
    <citation type="submission" date="2023-03" db="EMBL/GenBank/DDBJ databases">
        <title>Massive genome expansion in bonnet fungi (Mycena s.s.) driven by repeated elements and novel gene families across ecological guilds.</title>
        <authorList>
            <consortium name="Lawrence Berkeley National Laboratory"/>
            <person name="Harder C.B."/>
            <person name="Miyauchi S."/>
            <person name="Viragh M."/>
            <person name="Kuo A."/>
            <person name="Thoen E."/>
            <person name="Andreopoulos B."/>
            <person name="Lu D."/>
            <person name="Skrede I."/>
            <person name="Drula E."/>
            <person name="Henrissat B."/>
            <person name="Morin E."/>
            <person name="Kohler A."/>
            <person name="Barry K."/>
            <person name="LaButti K."/>
            <person name="Morin E."/>
            <person name="Salamov A."/>
            <person name="Lipzen A."/>
            <person name="Mereny Z."/>
            <person name="Hegedus B."/>
            <person name="Baldrian P."/>
            <person name="Stursova M."/>
            <person name="Weitz H."/>
            <person name="Taylor A."/>
            <person name="Grigoriev I.V."/>
            <person name="Nagy L.G."/>
            <person name="Martin F."/>
            <person name="Kauserud H."/>
        </authorList>
    </citation>
    <scope>NUCLEOTIDE SEQUENCE</scope>
    <source>
        <strain evidence="5">CBHHK002</strain>
    </source>
</reference>
<dbReference type="Proteomes" id="UP001218218">
    <property type="component" value="Unassembled WGS sequence"/>
</dbReference>
<dbReference type="PANTHER" id="PTHR38123:SF6">
    <property type="entry name" value="CELL WALL SERINE-THREONINE-RICH GALACTOMANNOPROTEIN MP1 (AFU_ORTHOLOGUE AFUA_4G03240)"/>
    <property type="match status" value="1"/>
</dbReference>
<dbReference type="EMBL" id="JARIHO010000019">
    <property type="protein sequence ID" value="KAJ7347205.1"/>
    <property type="molecule type" value="Genomic_DNA"/>
</dbReference>
<dbReference type="Pfam" id="PF00734">
    <property type="entry name" value="CBM_1"/>
    <property type="match status" value="1"/>
</dbReference>
<dbReference type="SUPFAM" id="SSF57180">
    <property type="entry name" value="Cellulose-binding domain"/>
    <property type="match status" value="1"/>
</dbReference>
<proteinExistence type="predicted"/>
<gene>
    <name evidence="5" type="ORF">DFH08DRAFT_1001894</name>
</gene>
<feature type="region of interest" description="Disordered" evidence="2">
    <location>
        <begin position="195"/>
        <end position="223"/>
    </location>
</feature>
<evidence type="ECO:0000256" key="3">
    <source>
        <dbReference type="SAM" id="SignalP"/>
    </source>
</evidence>
<evidence type="ECO:0000259" key="4">
    <source>
        <dbReference type="Pfam" id="PF00734"/>
    </source>
</evidence>
<dbReference type="AlphaFoldDB" id="A0AAD7A1V8"/>
<dbReference type="InterPro" id="IPR000254">
    <property type="entry name" value="CBD"/>
</dbReference>
<evidence type="ECO:0000256" key="2">
    <source>
        <dbReference type="SAM" id="MobiDB-lite"/>
    </source>
</evidence>
<evidence type="ECO:0000313" key="6">
    <source>
        <dbReference type="Proteomes" id="UP001218218"/>
    </source>
</evidence>
<sequence>MLFIQLAFLALSASAALVHLARDVNPAIATLKAITDELEAIDLDLKSFNSSSNTSLAFVIDGTFEAIHVVTLDASLQVYACVAQNGVADDDDTEYVINLANATYVPTLLDVLKRTIAAKPTFAGDSLPSLVLVSRILQDLKRYNGSNTLYLNNLTAAVSFRYLPTVKNLTGGIALAFDQAIDAYSCPGPECTSTTTITTSTSTRSSPITSTTATSTTSSPPSSTLPATAFGQCGGLGWTGPTTCVAGYRNFKCIIGNPVAACISGRPRNVPFPIFLLLPSVEG</sequence>
<dbReference type="PANTHER" id="PTHR38123">
    <property type="entry name" value="CELL WALL SERINE-THREONINE-RICH GALACTOMANNOPROTEIN MP1 (AFU_ORTHOLOGUE AFUA_4G03240)"/>
    <property type="match status" value="1"/>
</dbReference>
<keyword evidence="6" id="KW-1185">Reference proteome</keyword>
<feature type="signal peptide" evidence="3">
    <location>
        <begin position="1"/>
        <end position="15"/>
    </location>
</feature>
<dbReference type="GO" id="GO:0030248">
    <property type="term" value="F:cellulose binding"/>
    <property type="evidence" value="ECO:0007669"/>
    <property type="project" value="InterPro"/>
</dbReference>
<name>A0AAD7A1V8_9AGAR</name>
<feature type="domain" description="CBM1" evidence="4">
    <location>
        <begin position="229"/>
        <end position="248"/>
    </location>
</feature>
<evidence type="ECO:0000313" key="5">
    <source>
        <dbReference type="EMBL" id="KAJ7347205.1"/>
    </source>
</evidence>
<comment type="caution">
    <text evidence="5">The sequence shown here is derived from an EMBL/GenBank/DDBJ whole genome shotgun (WGS) entry which is preliminary data.</text>
</comment>
<dbReference type="GO" id="GO:0005576">
    <property type="term" value="C:extracellular region"/>
    <property type="evidence" value="ECO:0007669"/>
    <property type="project" value="InterPro"/>
</dbReference>
<protein>
    <recommendedName>
        <fullName evidence="4">CBM1 domain-containing protein</fullName>
    </recommendedName>
</protein>